<gene>
    <name evidence="2" type="ORF">SCHPADRAFT_670170</name>
</gene>
<reference evidence="2 3" key="1">
    <citation type="submission" date="2015-04" db="EMBL/GenBank/DDBJ databases">
        <title>Complete genome sequence of Schizopora paradoxa KUC8140, a cosmopolitan wood degrader in East Asia.</title>
        <authorList>
            <consortium name="DOE Joint Genome Institute"/>
            <person name="Min B."/>
            <person name="Park H."/>
            <person name="Jang Y."/>
            <person name="Kim J.-J."/>
            <person name="Kim K.H."/>
            <person name="Pangilinan J."/>
            <person name="Lipzen A."/>
            <person name="Riley R."/>
            <person name="Grigoriev I.V."/>
            <person name="Spatafora J.W."/>
            <person name="Choi I.-G."/>
        </authorList>
    </citation>
    <scope>NUCLEOTIDE SEQUENCE [LARGE SCALE GENOMIC DNA]</scope>
    <source>
        <strain evidence="2 3">KUC8140</strain>
    </source>
</reference>
<keyword evidence="3" id="KW-1185">Reference proteome</keyword>
<accession>A0A0H2R556</accession>
<organism evidence="2 3">
    <name type="scientific">Schizopora paradoxa</name>
    <dbReference type="NCBI Taxonomy" id="27342"/>
    <lineage>
        <taxon>Eukaryota</taxon>
        <taxon>Fungi</taxon>
        <taxon>Dikarya</taxon>
        <taxon>Basidiomycota</taxon>
        <taxon>Agaricomycotina</taxon>
        <taxon>Agaricomycetes</taxon>
        <taxon>Hymenochaetales</taxon>
        <taxon>Schizoporaceae</taxon>
        <taxon>Schizopora</taxon>
    </lineage>
</organism>
<evidence type="ECO:0000313" key="2">
    <source>
        <dbReference type="EMBL" id="KLO06974.1"/>
    </source>
</evidence>
<dbReference type="AlphaFoldDB" id="A0A0H2R556"/>
<dbReference type="InParanoid" id="A0A0H2R556"/>
<name>A0A0H2R556_9AGAM</name>
<dbReference type="Proteomes" id="UP000053477">
    <property type="component" value="Unassembled WGS sequence"/>
</dbReference>
<dbReference type="EMBL" id="KQ086168">
    <property type="protein sequence ID" value="KLO06974.1"/>
    <property type="molecule type" value="Genomic_DNA"/>
</dbReference>
<evidence type="ECO:0000256" key="1">
    <source>
        <dbReference type="SAM" id="MobiDB-lite"/>
    </source>
</evidence>
<proteinExistence type="predicted"/>
<protein>
    <submittedName>
        <fullName evidence="2">Uncharacterized protein</fullName>
    </submittedName>
</protein>
<feature type="region of interest" description="Disordered" evidence="1">
    <location>
        <begin position="1"/>
        <end position="20"/>
    </location>
</feature>
<feature type="compositionally biased region" description="Basic residues" evidence="1">
    <location>
        <begin position="8"/>
        <end position="20"/>
    </location>
</feature>
<evidence type="ECO:0000313" key="3">
    <source>
        <dbReference type="Proteomes" id="UP000053477"/>
    </source>
</evidence>
<sequence length="428" mass="48030">MEYAGKNISRHAREQKKRHRKMSALLLHRRRRRHLSYPTPRGSPFGSSYGPPYHSSILSESSRMPWRYSSYNALLGGLNNGFQRNPSKIFNSMFLSRMSSVALMIIDVPWNRRNELHPLSLDFLEKLPAAPKQINIPFSSLGTNLSPLASHLAVLEINSTFDISLDNLNKLSKTLLPIRTSLQSLRLSRRPFSLGSSSDLQQLQTEIVLDLPALQELVFDALAASDVFALMFYGNLECTSLTSLVIRTLILSIPAYDDDSDDDSDDPDQLRKLIEVIGAKFPRLQRFAYSPICSKSINDEFIAVFSSGRVEVSSLDILMKAQTQVSGGDLVTSTWLLPNLEVLELTLNPHTLEWLLSFVSARMLSPDVANINTIFLTGIPKDLEEKDGNFNPPCLSVVPHSESIELDPLRLLVPEVFLANMPPLFSHR</sequence>